<proteinExistence type="predicted"/>
<protein>
    <submittedName>
        <fullName evidence="1">Uncharacterized protein</fullName>
    </submittedName>
</protein>
<evidence type="ECO:0000313" key="2">
    <source>
        <dbReference type="Proteomes" id="UP001500752"/>
    </source>
</evidence>
<organism evidence="1 2">
    <name type="scientific">Arthrobacter ginkgonis</name>
    <dbReference type="NCBI Taxonomy" id="1630594"/>
    <lineage>
        <taxon>Bacteria</taxon>
        <taxon>Bacillati</taxon>
        <taxon>Actinomycetota</taxon>
        <taxon>Actinomycetes</taxon>
        <taxon>Micrococcales</taxon>
        <taxon>Micrococcaceae</taxon>
        <taxon>Arthrobacter</taxon>
    </lineage>
</organism>
<evidence type="ECO:0000313" key="1">
    <source>
        <dbReference type="EMBL" id="GAA3680387.1"/>
    </source>
</evidence>
<reference evidence="2" key="1">
    <citation type="journal article" date="2019" name="Int. J. Syst. Evol. Microbiol.">
        <title>The Global Catalogue of Microorganisms (GCM) 10K type strain sequencing project: providing services to taxonomists for standard genome sequencing and annotation.</title>
        <authorList>
            <consortium name="The Broad Institute Genomics Platform"/>
            <consortium name="The Broad Institute Genome Sequencing Center for Infectious Disease"/>
            <person name="Wu L."/>
            <person name="Ma J."/>
        </authorList>
    </citation>
    <scope>NUCLEOTIDE SEQUENCE [LARGE SCALE GENOMIC DNA]</scope>
    <source>
        <strain evidence="2">JCM 30742</strain>
    </source>
</reference>
<dbReference type="EMBL" id="BAABEO010000011">
    <property type="protein sequence ID" value="GAA3680387.1"/>
    <property type="molecule type" value="Genomic_DNA"/>
</dbReference>
<dbReference type="Proteomes" id="UP001500752">
    <property type="component" value="Unassembled WGS sequence"/>
</dbReference>
<keyword evidence="2" id="KW-1185">Reference proteome</keyword>
<name>A0ABP7C8L0_9MICC</name>
<dbReference type="RefSeq" id="WP_345150190.1">
    <property type="nucleotide sequence ID" value="NZ_BAABEO010000011.1"/>
</dbReference>
<comment type="caution">
    <text evidence="1">The sequence shown here is derived from an EMBL/GenBank/DDBJ whole genome shotgun (WGS) entry which is preliminary data.</text>
</comment>
<gene>
    <name evidence="1" type="ORF">GCM10023081_18160</name>
</gene>
<accession>A0ABP7C8L0</accession>
<sequence length="363" mass="38904">MGRTKQRKPRTSARTLPPPTGVPGIFSAVEALAPEFKAWLGPDGLEVDFEELLTYITVPLTLDESLHPNAEATAFRALRLEAAICLSIEKFCHGDEFFYLSFVNTLSLFTNFLEQTGRWTGTEEDLDALRDFYDRAHAGFAAAGPRGGFGVQKPNDEERLAFLEGLPLSRMAGKLLDGIHHGLSEDPPLAWSDAVDAAVEAAGSDGSADPGCLLRVLQCLGISRWLPGAARVARARTALAAASDLDRELELEGWAYRAFERAFTETGASWNKPDTPAAALGRLLAHAAATTGSVSRLAISNPACMVPAAKADETKELYAEVGRRLQDLADLGLVDLGDSITVPPALADCLLAVWEEVVTESAA</sequence>